<evidence type="ECO:0000256" key="2">
    <source>
        <dbReference type="ARBA" id="ARBA00022737"/>
    </source>
</evidence>
<organism evidence="6 7">
    <name type="scientific">Handroanthus impetiginosus</name>
    <dbReference type="NCBI Taxonomy" id="429701"/>
    <lineage>
        <taxon>Eukaryota</taxon>
        <taxon>Viridiplantae</taxon>
        <taxon>Streptophyta</taxon>
        <taxon>Embryophyta</taxon>
        <taxon>Tracheophyta</taxon>
        <taxon>Spermatophyta</taxon>
        <taxon>Magnoliopsida</taxon>
        <taxon>eudicotyledons</taxon>
        <taxon>Gunneridae</taxon>
        <taxon>Pentapetalae</taxon>
        <taxon>asterids</taxon>
        <taxon>lamiids</taxon>
        <taxon>Lamiales</taxon>
        <taxon>Bignoniaceae</taxon>
        <taxon>Crescentiina</taxon>
        <taxon>Tabebuia alliance</taxon>
        <taxon>Handroanthus</taxon>
    </lineage>
</organism>
<dbReference type="InterPro" id="IPR002885">
    <property type="entry name" value="PPR_rpt"/>
</dbReference>
<dbReference type="NCBIfam" id="TIGR00756">
    <property type="entry name" value="PPR"/>
    <property type="match status" value="7"/>
</dbReference>
<evidence type="ECO:0000256" key="3">
    <source>
        <dbReference type="PROSITE-ProRule" id="PRU00708"/>
    </source>
</evidence>
<name>A0A2G9GGN6_9LAMI</name>
<proteinExistence type="inferred from homology"/>
<dbReference type="FunFam" id="1.25.40.10:FF:000344">
    <property type="entry name" value="Pentatricopeptide repeat-containing protein"/>
    <property type="match status" value="1"/>
</dbReference>
<dbReference type="Gene3D" id="1.25.40.10">
    <property type="entry name" value="Tetratricopeptide repeat domain"/>
    <property type="match status" value="4"/>
</dbReference>
<dbReference type="Pfam" id="PF13041">
    <property type="entry name" value="PPR_2"/>
    <property type="match status" value="4"/>
</dbReference>
<dbReference type="InterPro" id="IPR011990">
    <property type="entry name" value="TPR-like_helical_dom_sf"/>
</dbReference>
<keyword evidence="7" id="KW-1185">Reference proteome</keyword>
<dbReference type="FunFam" id="1.25.40.10:FF:000436">
    <property type="entry name" value="Pentatricopeptide repeat-containing protein At5g39350 family"/>
    <property type="match status" value="1"/>
</dbReference>
<feature type="region of interest" description="Disordered" evidence="4">
    <location>
        <begin position="1"/>
        <end position="24"/>
    </location>
</feature>
<dbReference type="OrthoDB" id="731539at2759"/>
<feature type="repeat" description="PPR" evidence="3">
    <location>
        <begin position="108"/>
        <end position="142"/>
    </location>
</feature>
<evidence type="ECO:0000313" key="6">
    <source>
        <dbReference type="EMBL" id="PIN04446.1"/>
    </source>
</evidence>
<feature type="repeat" description="PPR" evidence="3">
    <location>
        <begin position="411"/>
        <end position="445"/>
    </location>
</feature>
<dbReference type="Pfam" id="PF20431">
    <property type="entry name" value="E_motif"/>
    <property type="match status" value="1"/>
</dbReference>
<dbReference type="PANTHER" id="PTHR47926:SF537">
    <property type="entry name" value="PENTACOTRIPEPTIDE-REPEAT REGION OF PRORP DOMAIN-CONTAINING PROTEIN"/>
    <property type="match status" value="1"/>
</dbReference>
<dbReference type="STRING" id="429701.A0A2G9GGN6"/>
<comment type="caution">
    <text evidence="6">The sequence shown here is derived from an EMBL/GenBank/DDBJ whole genome shotgun (WGS) entry which is preliminary data.</text>
</comment>
<protein>
    <recommendedName>
        <fullName evidence="5">DYW domain-containing protein</fullName>
    </recommendedName>
</protein>
<feature type="repeat" description="PPR" evidence="3">
    <location>
        <begin position="178"/>
        <end position="208"/>
    </location>
</feature>
<accession>A0A2G9GGN6</accession>
<feature type="repeat" description="PPR" evidence="3">
    <location>
        <begin position="310"/>
        <end position="344"/>
    </location>
</feature>
<dbReference type="Proteomes" id="UP000231279">
    <property type="component" value="Unassembled WGS sequence"/>
</dbReference>
<dbReference type="PROSITE" id="PS51375">
    <property type="entry name" value="PPR"/>
    <property type="match status" value="8"/>
</dbReference>
<dbReference type="InterPro" id="IPR046960">
    <property type="entry name" value="PPR_At4g14850-like_plant"/>
</dbReference>
<dbReference type="AlphaFoldDB" id="A0A2G9GGN6"/>
<dbReference type="FunFam" id="1.25.40.10:FF:001238">
    <property type="entry name" value="Pentatricopeptide repeat-containing protein At3g22690"/>
    <property type="match status" value="1"/>
</dbReference>
<evidence type="ECO:0000256" key="4">
    <source>
        <dbReference type="SAM" id="MobiDB-lite"/>
    </source>
</evidence>
<evidence type="ECO:0000313" key="7">
    <source>
        <dbReference type="Proteomes" id="UP000231279"/>
    </source>
</evidence>
<gene>
    <name evidence="6" type="ORF">CDL12_23020</name>
</gene>
<evidence type="ECO:0000256" key="1">
    <source>
        <dbReference type="ARBA" id="ARBA00006643"/>
    </source>
</evidence>
<sequence length="846" mass="94283">MASTTVVFSPPLTTTTDPSPSNTQIQIQSQPIFPNLNLKTGSLKSCKNLQEIKQLHGQFTKHGLMGDPAVLTKLIAKYSQMGSCESLECAAKAFKIFKNSGEDCSSSIVYLYNSLIRGNSLAGAFHDAILLYVDMLFEGVEPDNYTFPFFLSACAKRLRLNEGIQLHGSIVKLGFHSDAFVLNSLIYIYGECGEIDRARKVFDEMPERNVVSWTSLICGYTRRDCHKEAVSLFFQMVDEGFEPNEVTMVSLISACAKLGDLDLGERVLDYVGESGLTMNAVMVNALVDMYMKCGAADKARQLFDECVDKNLVLYNTLMSNYVKLGKPKEALHIFREMLNVGPKPDRVTMLSVITSSAELGDSCFGVQCHAYVLRNRLESWDSIGNSLIDMYMKAGKQDLACRVFDQMPNKTTVSWNSMLAGFARNGDVGSAQRFFYEMPERDIVSWNTMIGALVQGSLFREAIELFHSMQNERIMGDEVTMVSVASACGYLGALDLAKWTYNYIKKHGLKCNIRLSTALIDMFARCGDPKSAMSIFITMKERDASAWTAAIGAMAMEGNGQRAIELFHEMLGQGIVLDEVVFSGVLTACSHTGLVKQGMEIFNSMKEHGITPHIVHYGCIVDLLGRAGMLDEALEFINTMPVEPNAAIWSAFLAACRIHKNEKMATYAAKMVSKSANDKTGIQVLLSNIYASAEKWDDVARVRMHMKEKGMKKIPGSSSIEVNGVVHEFTSGDESHPENDLMLEEINCRLRDAGYIPDLTNVLLDIDEQEKEFLLSRHSEKLAIAFGLISSDRGVPVRVVKNLRMCSDCHSFAKTVSKVYDREIVIRDNNRFHFFRQGSCSCRDYW</sequence>
<dbReference type="GO" id="GO:0008270">
    <property type="term" value="F:zinc ion binding"/>
    <property type="evidence" value="ECO:0007669"/>
    <property type="project" value="InterPro"/>
</dbReference>
<evidence type="ECO:0000259" key="5">
    <source>
        <dbReference type="Pfam" id="PF14432"/>
    </source>
</evidence>
<dbReference type="Pfam" id="PF13812">
    <property type="entry name" value="PPR_3"/>
    <property type="match status" value="1"/>
</dbReference>
<feature type="repeat" description="PPR" evidence="3">
    <location>
        <begin position="209"/>
        <end position="243"/>
    </location>
</feature>
<dbReference type="EMBL" id="NKXS01005147">
    <property type="protein sequence ID" value="PIN04446.1"/>
    <property type="molecule type" value="Genomic_DNA"/>
</dbReference>
<dbReference type="Pfam" id="PF01535">
    <property type="entry name" value="PPR"/>
    <property type="match status" value="2"/>
</dbReference>
<dbReference type="InterPro" id="IPR046848">
    <property type="entry name" value="E_motif"/>
</dbReference>
<dbReference type="GO" id="GO:0003723">
    <property type="term" value="F:RNA binding"/>
    <property type="evidence" value="ECO:0007669"/>
    <property type="project" value="InterPro"/>
</dbReference>
<feature type="repeat" description="PPR" evidence="3">
    <location>
        <begin position="578"/>
        <end position="612"/>
    </location>
</feature>
<feature type="domain" description="DYW" evidence="5">
    <location>
        <begin position="754"/>
        <end position="846"/>
    </location>
</feature>
<feature type="repeat" description="PPR" evidence="3">
    <location>
        <begin position="244"/>
        <end position="278"/>
    </location>
</feature>
<dbReference type="Pfam" id="PF14432">
    <property type="entry name" value="DYW_deaminase"/>
    <property type="match status" value="1"/>
</dbReference>
<reference evidence="7" key="1">
    <citation type="journal article" date="2018" name="Gigascience">
        <title>Genome assembly of the Pink Ipe (Handroanthus impetiginosus, Bignoniaceae), a highly valued, ecologically keystone Neotropical timber forest tree.</title>
        <authorList>
            <person name="Silva-Junior O.B."/>
            <person name="Grattapaglia D."/>
            <person name="Novaes E."/>
            <person name="Collevatti R.G."/>
        </authorList>
    </citation>
    <scope>NUCLEOTIDE SEQUENCE [LARGE SCALE GENOMIC DNA]</scope>
    <source>
        <strain evidence="7">cv. UFG-1</strain>
    </source>
</reference>
<dbReference type="FunFam" id="1.25.40.10:FF:000184">
    <property type="entry name" value="Pentatricopeptide repeat-containing protein, chloroplastic"/>
    <property type="match status" value="1"/>
</dbReference>
<keyword evidence="2" id="KW-0677">Repeat</keyword>
<feature type="compositionally biased region" description="Low complexity" evidence="4">
    <location>
        <begin position="9"/>
        <end position="21"/>
    </location>
</feature>
<dbReference type="InterPro" id="IPR032867">
    <property type="entry name" value="DYW_dom"/>
</dbReference>
<dbReference type="SUPFAM" id="SSF48452">
    <property type="entry name" value="TPR-like"/>
    <property type="match status" value="1"/>
</dbReference>
<feature type="repeat" description="PPR" evidence="3">
    <location>
        <begin position="543"/>
        <end position="577"/>
    </location>
</feature>
<dbReference type="PANTHER" id="PTHR47926">
    <property type="entry name" value="PENTATRICOPEPTIDE REPEAT-CONTAINING PROTEIN"/>
    <property type="match status" value="1"/>
</dbReference>
<comment type="similarity">
    <text evidence="1">Belongs to the PPR family. PCMP-H subfamily.</text>
</comment>
<dbReference type="GO" id="GO:0009451">
    <property type="term" value="P:RNA modification"/>
    <property type="evidence" value="ECO:0007669"/>
    <property type="project" value="InterPro"/>
</dbReference>